<evidence type="ECO:0000313" key="2">
    <source>
        <dbReference type="EMBL" id="CCU73707.1"/>
    </source>
</evidence>
<dbReference type="AlphaFoldDB" id="M5DW90"/>
<organism evidence="2 3">
    <name type="scientific">Thalassolituus oleivorans MIL-1</name>
    <dbReference type="NCBI Taxonomy" id="1298593"/>
    <lineage>
        <taxon>Bacteria</taxon>
        <taxon>Pseudomonadati</taxon>
        <taxon>Pseudomonadota</taxon>
        <taxon>Gammaproteobacteria</taxon>
        <taxon>Oceanospirillales</taxon>
        <taxon>Oceanospirillaceae</taxon>
        <taxon>Thalassolituus</taxon>
    </lineage>
</organism>
<feature type="region of interest" description="Disordered" evidence="1">
    <location>
        <begin position="28"/>
        <end position="50"/>
    </location>
</feature>
<dbReference type="KEGG" id="tol:TOL_3317"/>
<protein>
    <submittedName>
        <fullName evidence="2">Uncharacterized protein</fullName>
    </submittedName>
</protein>
<dbReference type="Proteomes" id="UP000011866">
    <property type="component" value="Chromosome"/>
</dbReference>
<sequence length="50" mass="5856">MTTYRLLNNVNKFHEALVDFREMRRQKVTGPRIRDPQPPMSTSLGTHSDI</sequence>
<reference evidence="2 3" key="1">
    <citation type="journal article" date="2013" name="Genome Announc.">
        <title>Genome Sequence of Thalassolituus oleivorans MIL-1 (DSM 14913T).</title>
        <authorList>
            <person name="Golyshin P.N."/>
            <person name="Werner J."/>
            <person name="Chernikova T.N."/>
            <person name="Tran H."/>
            <person name="Ferrer M."/>
            <person name="Yakimov M.M."/>
            <person name="Teeling H."/>
            <person name="Golyshina O.V."/>
        </authorList>
    </citation>
    <scope>NUCLEOTIDE SEQUENCE [LARGE SCALE GENOMIC DNA]</scope>
    <source>
        <strain evidence="2 3">MIL-1</strain>
    </source>
</reference>
<evidence type="ECO:0000256" key="1">
    <source>
        <dbReference type="SAM" id="MobiDB-lite"/>
    </source>
</evidence>
<dbReference type="HOGENOM" id="CLU_3123684_0_0_6"/>
<gene>
    <name evidence="2" type="ORF">TOL_3317</name>
</gene>
<dbReference type="EMBL" id="HF680312">
    <property type="protein sequence ID" value="CCU73707.1"/>
    <property type="molecule type" value="Genomic_DNA"/>
</dbReference>
<keyword evidence="3" id="KW-1185">Reference proteome</keyword>
<proteinExistence type="predicted"/>
<name>M5DW90_9GAMM</name>
<evidence type="ECO:0000313" key="3">
    <source>
        <dbReference type="Proteomes" id="UP000011866"/>
    </source>
</evidence>
<accession>M5DW90</accession>
<feature type="compositionally biased region" description="Polar residues" evidence="1">
    <location>
        <begin position="40"/>
        <end position="50"/>
    </location>
</feature>